<dbReference type="RefSeq" id="WP_120772461.1">
    <property type="nucleotide sequence ID" value="NZ_CP032627.1"/>
</dbReference>
<feature type="transmembrane region" description="Helical" evidence="1">
    <location>
        <begin position="21"/>
        <end position="41"/>
    </location>
</feature>
<protein>
    <recommendedName>
        <fullName evidence="2">Sigma factor regulator C-terminal domain-containing protein</fullName>
    </recommendedName>
</protein>
<evidence type="ECO:0000313" key="3">
    <source>
        <dbReference type="EMBL" id="AYG01078.1"/>
    </source>
</evidence>
<dbReference type="EMBL" id="CP032627">
    <property type="protein sequence ID" value="AYG01078.1"/>
    <property type="molecule type" value="Genomic_DNA"/>
</dbReference>
<dbReference type="InterPro" id="IPR025672">
    <property type="entry name" value="Sigma_reg_C_dom"/>
</dbReference>
<reference evidence="3 4" key="1">
    <citation type="submission" date="2018-09" db="EMBL/GenBank/DDBJ databases">
        <title>Genome sequencing of strain 1JSPR-7.</title>
        <authorList>
            <person name="Heo J."/>
            <person name="Kim S.-J."/>
            <person name="Kwon S.-W."/>
        </authorList>
    </citation>
    <scope>NUCLEOTIDE SEQUENCE [LARGE SCALE GENOMIC DNA]</scope>
    <source>
        <strain evidence="3 4">1JSPR-7</strain>
    </source>
</reference>
<feature type="domain" description="Sigma factor regulator C-terminal" evidence="2">
    <location>
        <begin position="172"/>
        <end position="357"/>
    </location>
</feature>
<sequence length="370" mass="40440">MENLDKEFKKLVKQTKQRRRWVGVGISLLATGVVVMGAVFARNIYVKQALEQEAVKANIAYETQNPNVITNVTGQTLGFLGGSYTTENYKNVDGYLVPIGGNTVSYGQMLGEKRNTYTGTMWLSSSVNASIGTGVSIMNGQKQPSFYSPTAENNYMLNGGKGAPQELRTLIKLPNHLAEVAITFDKPYTYKEIQRMIPQNLLINWCLLATDDKTANIGSSNLYIGLSTNVDNYSKGEPSYDEATGKLDSQDERKILGATTTNTIYGLDDKLYGDFVAAIKKANTISDFTALGFGSGVGADDGKIKITTFYPYRDALKQVKQHPTLATAKFAGVILTGRTENFAQLSEKSWIYASSVGATTEVLPYLEPIT</sequence>
<evidence type="ECO:0000313" key="4">
    <source>
        <dbReference type="Proteomes" id="UP000269374"/>
    </source>
</evidence>
<dbReference type="KEGG" id="lact:D7I46_08235"/>
<gene>
    <name evidence="3" type="ORF">D7I46_08235</name>
</gene>
<keyword evidence="4" id="KW-1185">Reference proteome</keyword>
<keyword evidence="1" id="KW-0472">Membrane</keyword>
<keyword evidence="1" id="KW-0812">Transmembrane</keyword>
<accession>A0A387BET1</accession>
<keyword evidence="1" id="KW-1133">Transmembrane helix</keyword>
<evidence type="ECO:0000259" key="2">
    <source>
        <dbReference type="Pfam" id="PF13791"/>
    </source>
</evidence>
<organism evidence="3 4">
    <name type="scientific">Lactococcus allomyrinae</name>
    <dbReference type="NCBI Taxonomy" id="2419773"/>
    <lineage>
        <taxon>Bacteria</taxon>
        <taxon>Bacillati</taxon>
        <taxon>Bacillota</taxon>
        <taxon>Bacilli</taxon>
        <taxon>Lactobacillales</taxon>
        <taxon>Streptococcaceae</taxon>
        <taxon>Lactococcus</taxon>
    </lineage>
</organism>
<dbReference type="Pfam" id="PF13791">
    <property type="entry name" value="Sigma_reg_C"/>
    <property type="match status" value="1"/>
</dbReference>
<dbReference type="Proteomes" id="UP000269374">
    <property type="component" value="Chromosome"/>
</dbReference>
<name>A0A387BET1_9LACT</name>
<evidence type="ECO:0000256" key="1">
    <source>
        <dbReference type="SAM" id="Phobius"/>
    </source>
</evidence>
<dbReference type="AlphaFoldDB" id="A0A387BET1"/>
<dbReference type="OrthoDB" id="1730160at2"/>
<proteinExistence type="predicted"/>